<dbReference type="InterPro" id="IPR053835">
    <property type="entry name" value="ASH2L-like_WH"/>
</dbReference>
<dbReference type="EC" id="3.1.2.6" evidence="5"/>
<name>A0A2A6BZP2_PRIPA</name>
<comment type="cofactor">
    <cofactor evidence="2">
        <name>Zn(2+)</name>
        <dbReference type="ChEBI" id="CHEBI:29105"/>
    </cofactor>
</comment>
<keyword evidence="6" id="KW-0479">Metal-binding</keyword>
<evidence type="ECO:0000256" key="6">
    <source>
        <dbReference type="ARBA" id="ARBA00022723"/>
    </source>
</evidence>
<dbReference type="InterPro" id="IPR032282">
    <property type="entry name" value="HAGH_C"/>
</dbReference>
<evidence type="ECO:0000256" key="7">
    <source>
        <dbReference type="ARBA" id="ARBA00022771"/>
    </source>
</evidence>
<comment type="similarity">
    <text evidence="4">Belongs to the metallo-beta-lactamase superfamily. Glyoxalase II family.</text>
</comment>
<keyword evidence="8" id="KW-0378">Hydrolase</keyword>
<evidence type="ECO:0000313" key="11">
    <source>
        <dbReference type="EnsemblMetazoa" id="PPA08230.1"/>
    </source>
</evidence>
<dbReference type="SUPFAM" id="SSF56281">
    <property type="entry name" value="Metallo-hydrolase/oxidoreductase"/>
    <property type="match status" value="1"/>
</dbReference>
<dbReference type="SMART" id="SM00449">
    <property type="entry name" value="SPRY"/>
    <property type="match status" value="1"/>
</dbReference>
<dbReference type="SUPFAM" id="SSF57903">
    <property type="entry name" value="FYVE/PHD zinc finger"/>
    <property type="match status" value="1"/>
</dbReference>
<reference evidence="11" key="2">
    <citation type="submission" date="2022-06" db="UniProtKB">
        <authorList>
            <consortium name="EnsemblMetazoa"/>
        </authorList>
    </citation>
    <scope>IDENTIFICATION</scope>
    <source>
        <strain evidence="11">PS312</strain>
    </source>
</reference>
<dbReference type="CDD" id="cd07723">
    <property type="entry name" value="hydroxyacylglutathione_hydrolase_MBL-fold"/>
    <property type="match status" value="1"/>
</dbReference>
<dbReference type="GO" id="GO:0019243">
    <property type="term" value="P:methylglyoxal catabolic process to D-lactate via S-lactoyl-glutathione"/>
    <property type="evidence" value="ECO:0007669"/>
    <property type="project" value="InterPro"/>
</dbReference>
<dbReference type="Gene3D" id="3.90.980.20">
    <property type="match status" value="1"/>
</dbReference>
<dbReference type="GO" id="GO:0004416">
    <property type="term" value="F:hydroxyacylglutathione hydrolase activity"/>
    <property type="evidence" value="ECO:0000318"/>
    <property type="project" value="GO_Central"/>
</dbReference>
<evidence type="ECO:0000256" key="3">
    <source>
        <dbReference type="ARBA" id="ARBA00004963"/>
    </source>
</evidence>
<evidence type="ECO:0000256" key="8">
    <source>
        <dbReference type="ARBA" id="ARBA00022801"/>
    </source>
</evidence>
<dbReference type="PANTHER" id="PTHR11935:SF94">
    <property type="entry name" value="TENZING NORGAY, ISOFORM C"/>
    <property type="match status" value="1"/>
</dbReference>
<dbReference type="InterPro" id="IPR011011">
    <property type="entry name" value="Znf_FYVE_PHD"/>
</dbReference>
<dbReference type="InterPro" id="IPR035680">
    <property type="entry name" value="Clx_II_MBL"/>
</dbReference>
<dbReference type="Pfam" id="PF21257">
    <property type="entry name" value="PHD_ash2p_like"/>
    <property type="match status" value="1"/>
</dbReference>
<dbReference type="NCBIfam" id="TIGR03413">
    <property type="entry name" value="GSH_gloB"/>
    <property type="match status" value="1"/>
</dbReference>
<dbReference type="SMART" id="SM00849">
    <property type="entry name" value="Lactamase_B"/>
    <property type="match status" value="1"/>
</dbReference>
<comment type="pathway">
    <text evidence="3">Secondary metabolite metabolism; methylglyoxal degradation; (R)-lactate from methylglyoxal: step 2/2.</text>
</comment>
<dbReference type="Gene3D" id="3.60.15.10">
    <property type="entry name" value="Ribonuclease Z/Hydroxyacylglutathione hydrolase-like"/>
    <property type="match status" value="1"/>
</dbReference>
<comment type="catalytic activity">
    <reaction evidence="1">
        <text>an S-(2-hydroxyacyl)glutathione + H2O = a 2-hydroxy carboxylate + glutathione + H(+)</text>
        <dbReference type="Rhea" id="RHEA:21864"/>
        <dbReference type="ChEBI" id="CHEBI:15377"/>
        <dbReference type="ChEBI" id="CHEBI:15378"/>
        <dbReference type="ChEBI" id="CHEBI:57925"/>
        <dbReference type="ChEBI" id="CHEBI:58896"/>
        <dbReference type="ChEBI" id="CHEBI:71261"/>
        <dbReference type="EC" id="3.1.2.6"/>
    </reaction>
</comment>
<dbReference type="Pfam" id="PF16123">
    <property type="entry name" value="HAGH_C"/>
    <property type="match status" value="1"/>
</dbReference>
<dbReference type="FunFam" id="3.60.15.10:FF:000019">
    <property type="entry name" value="Hydroxyacylglutathione hydrolase, mitochondrial"/>
    <property type="match status" value="1"/>
</dbReference>
<dbReference type="AlphaFoldDB" id="A0A2A6BZP2"/>
<evidence type="ECO:0000256" key="4">
    <source>
        <dbReference type="ARBA" id="ARBA00006759"/>
    </source>
</evidence>
<evidence type="ECO:0000256" key="9">
    <source>
        <dbReference type="ARBA" id="ARBA00022833"/>
    </source>
</evidence>
<keyword evidence="9" id="KW-0862">Zinc</keyword>
<dbReference type="SUPFAM" id="SSF49899">
    <property type="entry name" value="Concanavalin A-like lectins/glucanases"/>
    <property type="match status" value="1"/>
</dbReference>
<dbReference type="InterPro" id="IPR017782">
    <property type="entry name" value="Hydroxyacylglutathione_Hdrlase"/>
</dbReference>
<sequence>MSRKERSSRRTGGSGSVQEASTCYCDGLRKVGALELLCSGCSKWFHGSCLKDLAEFNGLPFMICYTFHCKDCSPSKNESWTPKQANFIHMCVTVLANLTKEHCVKEGISLLEPLPQYYYFNLEREIIPYVKDNWVWLTSMPVRVKNTWHATLQKTLVKESDLFKVDPSDENSFALVELDMSSISPSHEAVKQACLKKFSFIGRKVSAANNLTTTLVDQSKIEKLAAVDDGPKTRGASKRKVVEPSCSSTIPKKAKTTADYSTARLGGGSSTMDIPFNKDGYRYHIIELDQNVYDKNATIEDDGTASRTIPGHLYRISTQPFVTLSPNDRAYQLRVSDDHLSITGHEGYCIARGTHSVAAAAVQACVGYNKFSYGFRSNKGTKFHNGVGKSYYPNGLKEGDVLGCLISLPVDPANPGPDSSKYLPGCGKDHTLIKFKNQYFFEEHEDIPNVLKKLEPLHGSYIEYFVNGVSCGQAFNDIYRGFYFPAVSLYHQATIRMNFGPSFIHPPSEGVKAMCERPAELAVHQSISDMIYLMSLLSRLRVIPIPALEDNYMYLVFNKDSNKALVVDPVDANKALEASQKEKVTIIGALITHHHWDHAGGNKDLRALLPSIRIYGGDERVEEMDKKVEHDETMEECGLKIRCLSTPCHTRGHICYAVTSGEDKIVFTGDTLFIAGCGKFFEGTGDQMHRNLNSILSSLPDSTLVYPGHEYTTSNLKFAAHAEPENQDVAAKLEWSRKRDGQKKETVPSSIGEEKKINPFMRVDKESVQKFVGSTDGVTVMTKLREEKNNFRPKA</sequence>
<accession>A0A2A6BZP2</accession>
<keyword evidence="7" id="KW-0863">Zinc-finger</keyword>
<organism evidence="11 12">
    <name type="scientific">Pristionchus pacificus</name>
    <name type="common">Parasitic nematode worm</name>
    <dbReference type="NCBI Taxonomy" id="54126"/>
    <lineage>
        <taxon>Eukaryota</taxon>
        <taxon>Metazoa</taxon>
        <taxon>Ecdysozoa</taxon>
        <taxon>Nematoda</taxon>
        <taxon>Chromadorea</taxon>
        <taxon>Rhabditida</taxon>
        <taxon>Rhabditina</taxon>
        <taxon>Diplogasteromorpha</taxon>
        <taxon>Diplogasteroidea</taxon>
        <taxon>Neodiplogasteridae</taxon>
        <taxon>Pristionchus</taxon>
    </lineage>
</organism>
<dbReference type="Gene3D" id="2.60.120.920">
    <property type="match status" value="1"/>
</dbReference>
<dbReference type="EnsemblMetazoa" id="PPA08230.1">
    <property type="protein sequence ID" value="PPA08230.1"/>
    <property type="gene ID" value="WBGene00097784"/>
</dbReference>
<proteinExistence type="inferred from homology"/>
<dbReference type="InterPro" id="IPR043136">
    <property type="entry name" value="B30.2/SPRY_sf"/>
</dbReference>
<dbReference type="InterPro" id="IPR019786">
    <property type="entry name" value="Zinc_finger_PHD-type_CS"/>
</dbReference>
<dbReference type="PANTHER" id="PTHR11935">
    <property type="entry name" value="BETA LACTAMASE DOMAIN"/>
    <property type="match status" value="1"/>
</dbReference>
<accession>A0A8R1Y726</accession>
<evidence type="ECO:0000256" key="5">
    <source>
        <dbReference type="ARBA" id="ARBA00011917"/>
    </source>
</evidence>
<dbReference type="InterPro" id="IPR003877">
    <property type="entry name" value="SPRY_dom"/>
</dbReference>
<dbReference type="InterPro" id="IPR049455">
    <property type="entry name" value="ASH2-like_PHD"/>
</dbReference>
<dbReference type="Pfam" id="PF00753">
    <property type="entry name" value="Lactamase_B"/>
    <property type="match status" value="1"/>
</dbReference>
<dbReference type="InterPro" id="IPR013320">
    <property type="entry name" value="ConA-like_dom_sf"/>
</dbReference>
<dbReference type="InterPro" id="IPR036866">
    <property type="entry name" value="RibonucZ/Hydroxyglut_hydro"/>
</dbReference>
<evidence type="ECO:0000313" key="12">
    <source>
        <dbReference type="Proteomes" id="UP000005239"/>
    </source>
</evidence>
<gene>
    <name evidence="11" type="primary">WBGene00097784</name>
</gene>
<dbReference type="CDD" id="cd12872">
    <property type="entry name" value="SPRY_Ash2"/>
    <property type="match status" value="1"/>
</dbReference>
<reference evidence="12" key="1">
    <citation type="journal article" date="2008" name="Nat. Genet.">
        <title>The Pristionchus pacificus genome provides a unique perspective on nematode lifestyle and parasitism.</title>
        <authorList>
            <person name="Dieterich C."/>
            <person name="Clifton S.W."/>
            <person name="Schuster L.N."/>
            <person name="Chinwalla A."/>
            <person name="Delehaunty K."/>
            <person name="Dinkelacker I."/>
            <person name="Fulton L."/>
            <person name="Fulton R."/>
            <person name="Godfrey J."/>
            <person name="Minx P."/>
            <person name="Mitreva M."/>
            <person name="Roeseler W."/>
            <person name="Tian H."/>
            <person name="Witte H."/>
            <person name="Yang S.P."/>
            <person name="Wilson R.K."/>
            <person name="Sommer R.J."/>
        </authorList>
    </citation>
    <scope>NUCLEOTIDE SEQUENCE [LARGE SCALE GENOMIC DNA]</scope>
    <source>
        <strain evidence="12">PS312</strain>
    </source>
</reference>
<dbReference type="Pfam" id="PF21198">
    <property type="entry name" value="ASH2L-like_WH"/>
    <property type="match status" value="1"/>
</dbReference>
<protein>
    <recommendedName>
        <fullName evidence="5">hydroxyacylglutathione hydrolase</fullName>
        <ecNumber evidence="5">3.1.2.6</ecNumber>
    </recommendedName>
    <alternativeName>
        <fullName evidence="10">Glyoxalase II</fullName>
    </alternativeName>
</protein>
<evidence type="ECO:0000256" key="1">
    <source>
        <dbReference type="ARBA" id="ARBA00001623"/>
    </source>
</evidence>
<keyword evidence="12" id="KW-1185">Reference proteome</keyword>
<dbReference type="HAMAP" id="MF_01374">
    <property type="entry name" value="Glyoxalase_2"/>
    <property type="match status" value="1"/>
</dbReference>
<evidence type="ECO:0000256" key="10">
    <source>
        <dbReference type="ARBA" id="ARBA00031044"/>
    </source>
</evidence>
<dbReference type="InterPro" id="IPR001279">
    <property type="entry name" value="Metallo-B-lactamas"/>
</dbReference>
<dbReference type="PROSITE" id="PS01359">
    <property type="entry name" value="ZF_PHD_1"/>
    <property type="match status" value="1"/>
</dbReference>
<evidence type="ECO:0000256" key="2">
    <source>
        <dbReference type="ARBA" id="ARBA00001947"/>
    </source>
</evidence>
<dbReference type="GO" id="GO:0008270">
    <property type="term" value="F:zinc ion binding"/>
    <property type="evidence" value="ECO:0007669"/>
    <property type="project" value="UniProtKB-KW"/>
</dbReference>
<dbReference type="Proteomes" id="UP000005239">
    <property type="component" value="Unassembled WGS sequence"/>
</dbReference>